<dbReference type="HAMAP" id="MF_00598">
    <property type="entry name" value="Smg"/>
    <property type="match status" value="1"/>
</dbReference>
<dbReference type="PANTHER" id="PTHR38692:SF1">
    <property type="entry name" value="PROTEIN SMG"/>
    <property type="match status" value="1"/>
</dbReference>
<dbReference type="PANTHER" id="PTHR38692">
    <property type="entry name" value="PROTEIN SMG"/>
    <property type="match status" value="1"/>
</dbReference>
<sequence length="187" mass="19991">MASGAHGGGTDAKLGYIGPMFEVLVYVYENYWRGDACPEPEQLGRKLSAQGFDPQEIRDALRWLDGLNMATQGIELIRHAGGTSATVGAAPPVLPGSPDSMRIYSTAEQEHLGAECLGFIRFLESSQVLSAGLREIVIDRAMATNGDALSLGELKIIVLLVHWSAGVEPDALVLDELSDDASTRVAH</sequence>
<reference evidence="3" key="1">
    <citation type="journal article" date="2019" name="Int. J. Syst. Evol. Microbiol.">
        <title>The Global Catalogue of Microorganisms (GCM) 10K type strain sequencing project: providing services to taxonomists for standard genome sequencing and annotation.</title>
        <authorList>
            <consortium name="The Broad Institute Genomics Platform"/>
            <consortium name="The Broad Institute Genome Sequencing Center for Infectious Disease"/>
            <person name="Wu L."/>
            <person name="Ma J."/>
        </authorList>
    </citation>
    <scope>NUCLEOTIDE SEQUENCE [LARGE SCALE GENOMIC DNA]</scope>
    <source>
        <strain evidence="3">JCM 17804</strain>
    </source>
</reference>
<dbReference type="Proteomes" id="UP001500975">
    <property type="component" value="Unassembled WGS sequence"/>
</dbReference>
<organism evidence="2 3">
    <name type="scientific">Variovorax defluvii</name>
    <dbReference type="NCBI Taxonomy" id="913761"/>
    <lineage>
        <taxon>Bacteria</taxon>
        <taxon>Pseudomonadati</taxon>
        <taxon>Pseudomonadota</taxon>
        <taxon>Betaproteobacteria</taxon>
        <taxon>Burkholderiales</taxon>
        <taxon>Comamonadaceae</taxon>
        <taxon>Variovorax</taxon>
    </lineage>
</organism>
<keyword evidence="3" id="KW-1185">Reference proteome</keyword>
<accession>A0ABP8IHI4</accession>
<dbReference type="InterPro" id="IPR007456">
    <property type="entry name" value="Smg"/>
</dbReference>
<evidence type="ECO:0000256" key="1">
    <source>
        <dbReference type="HAMAP-Rule" id="MF_00598"/>
    </source>
</evidence>
<evidence type="ECO:0000313" key="3">
    <source>
        <dbReference type="Proteomes" id="UP001500975"/>
    </source>
</evidence>
<evidence type="ECO:0000313" key="2">
    <source>
        <dbReference type="EMBL" id="GAA4359015.1"/>
    </source>
</evidence>
<protein>
    <recommendedName>
        <fullName evidence="1">Protein Smg homolog</fullName>
    </recommendedName>
</protein>
<comment type="caution">
    <text evidence="2">The sequence shown here is derived from an EMBL/GenBank/DDBJ whole genome shotgun (WGS) entry which is preliminary data.</text>
</comment>
<name>A0ABP8IHI4_9BURK</name>
<dbReference type="EMBL" id="BAABGJ010000081">
    <property type="protein sequence ID" value="GAA4359015.1"/>
    <property type="molecule type" value="Genomic_DNA"/>
</dbReference>
<proteinExistence type="inferred from homology"/>
<gene>
    <name evidence="1" type="primary">smg</name>
    <name evidence="2" type="ORF">GCM10023165_54620</name>
</gene>
<dbReference type="Pfam" id="PF04361">
    <property type="entry name" value="DUF494"/>
    <property type="match status" value="1"/>
</dbReference>
<comment type="similarity">
    <text evidence="1">Belongs to the Smg family.</text>
</comment>